<reference evidence="4" key="1">
    <citation type="submission" date="2021-01" db="EMBL/GenBank/DDBJ databases">
        <title>Modified the classification status of verrucomicrobia.</title>
        <authorList>
            <person name="Feng X."/>
        </authorList>
    </citation>
    <scope>NUCLEOTIDE SEQUENCE</scope>
    <source>
        <strain evidence="4">KCTC 13126</strain>
    </source>
</reference>
<proteinExistence type="predicted"/>
<evidence type="ECO:0000313" key="4">
    <source>
        <dbReference type="EMBL" id="MBK1880451.1"/>
    </source>
</evidence>
<organism evidence="4 5">
    <name type="scientific">Pelagicoccus mobilis</name>
    <dbReference type="NCBI Taxonomy" id="415221"/>
    <lineage>
        <taxon>Bacteria</taxon>
        <taxon>Pseudomonadati</taxon>
        <taxon>Verrucomicrobiota</taxon>
        <taxon>Opitutia</taxon>
        <taxon>Puniceicoccales</taxon>
        <taxon>Pelagicoccaceae</taxon>
        <taxon>Pelagicoccus</taxon>
    </lineage>
</organism>
<dbReference type="InterPro" id="IPR050223">
    <property type="entry name" value="D-isomer_2-hydroxyacid_DH"/>
</dbReference>
<keyword evidence="2" id="KW-0520">NAD</keyword>
<feature type="domain" description="D-isomer specific 2-hydroxyacid dehydrogenase NAD-binding" evidence="3">
    <location>
        <begin position="109"/>
        <end position="290"/>
    </location>
</feature>
<dbReference type="GO" id="GO:0051287">
    <property type="term" value="F:NAD binding"/>
    <property type="evidence" value="ECO:0007669"/>
    <property type="project" value="InterPro"/>
</dbReference>
<evidence type="ECO:0000259" key="3">
    <source>
        <dbReference type="Pfam" id="PF02826"/>
    </source>
</evidence>
<dbReference type="PANTHER" id="PTHR10996:SF178">
    <property type="entry name" value="2-HYDROXYACID DEHYDROGENASE YGL185C-RELATED"/>
    <property type="match status" value="1"/>
</dbReference>
<keyword evidence="1" id="KW-0560">Oxidoreductase</keyword>
<accession>A0A934S157</accession>
<dbReference type="SUPFAM" id="SSF52283">
    <property type="entry name" value="Formate/glycerate dehydrogenase catalytic domain-like"/>
    <property type="match status" value="1"/>
</dbReference>
<dbReference type="GO" id="GO:0005829">
    <property type="term" value="C:cytosol"/>
    <property type="evidence" value="ECO:0007669"/>
    <property type="project" value="TreeGrafter"/>
</dbReference>
<keyword evidence="5" id="KW-1185">Reference proteome</keyword>
<comment type="caution">
    <text evidence="4">The sequence shown here is derived from an EMBL/GenBank/DDBJ whole genome shotgun (WGS) entry which is preliminary data.</text>
</comment>
<dbReference type="EMBL" id="JAENIL010000089">
    <property type="protein sequence ID" value="MBK1880451.1"/>
    <property type="molecule type" value="Genomic_DNA"/>
</dbReference>
<dbReference type="PANTHER" id="PTHR10996">
    <property type="entry name" value="2-HYDROXYACID DEHYDROGENASE-RELATED"/>
    <property type="match status" value="1"/>
</dbReference>
<gene>
    <name evidence="4" type="ORF">JIN87_26430</name>
</gene>
<dbReference type="Proteomes" id="UP000617628">
    <property type="component" value="Unassembled WGS sequence"/>
</dbReference>
<protein>
    <recommendedName>
        <fullName evidence="3">D-isomer specific 2-hydroxyacid dehydrogenase NAD-binding domain-containing protein</fullName>
    </recommendedName>
</protein>
<evidence type="ECO:0000256" key="2">
    <source>
        <dbReference type="ARBA" id="ARBA00023027"/>
    </source>
</evidence>
<dbReference type="PROSITE" id="PS00065">
    <property type="entry name" value="D_2_HYDROXYACID_DH_1"/>
    <property type="match status" value="1"/>
</dbReference>
<dbReference type="AlphaFoldDB" id="A0A934S157"/>
<name>A0A934S157_9BACT</name>
<dbReference type="InterPro" id="IPR029752">
    <property type="entry name" value="D-isomer_DH_CS1"/>
</dbReference>
<dbReference type="RefSeq" id="WP_200359425.1">
    <property type="nucleotide sequence ID" value="NZ_JAENIL010000089.1"/>
</dbReference>
<sequence length="331" mass="36244">MNLLINLPSGFFSHANLAPRFAKLKERFDVRERSHNTAEEIAEDLKWADAVIMWSWPVLDDELLDASGEFKYIGQIDVSQKGATCTLKRNIPLSCSRSGFSPAVAEMALGLILNGLRRISDYHGAMRSSSESWVEAFPDDIDVRERQLSGASVGIIGFGKVGQRLGELLAPFGVSLNVYDPYVPEAVVSKFEAQSVSLDELVEGSEVVVLCAASNDGTDKLINADRIGKLQKDSLFVNVARASLVDYAALAERLEKGDMQAALDVFEVEPLEADSKLRSLPNAYLTPHRAGGVIASVERNIDWLIEDMDRVLAGESQKYPIVEAMIPSLDA</sequence>
<dbReference type="Gene3D" id="3.40.50.720">
    <property type="entry name" value="NAD(P)-binding Rossmann-like Domain"/>
    <property type="match status" value="2"/>
</dbReference>
<dbReference type="Pfam" id="PF02826">
    <property type="entry name" value="2-Hacid_dh_C"/>
    <property type="match status" value="1"/>
</dbReference>
<dbReference type="InterPro" id="IPR006140">
    <property type="entry name" value="D-isomer_DH_NAD-bd"/>
</dbReference>
<dbReference type="InterPro" id="IPR036291">
    <property type="entry name" value="NAD(P)-bd_dom_sf"/>
</dbReference>
<dbReference type="SUPFAM" id="SSF51735">
    <property type="entry name" value="NAD(P)-binding Rossmann-fold domains"/>
    <property type="match status" value="1"/>
</dbReference>
<evidence type="ECO:0000256" key="1">
    <source>
        <dbReference type="ARBA" id="ARBA00023002"/>
    </source>
</evidence>
<evidence type="ECO:0000313" key="5">
    <source>
        <dbReference type="Proteomes" id="UP000617628"/>
    </source>
</evidence>
<dbReference type="GO" id="GO:0016618">
    <property type="term" value="F:hydroxypyruvate reductase [NAD(P)H] activity"/>
    <property type="evidence" value="ECO:0007669"/>
    <property type="project" value="TreeGrafter"/>
</dbReference>
<dbReference type="GO" id="GO:0030267">
    <property type="term" value="F:glyoxylate reductase (NADPH) activity"/>
    <property type="evidence" value="ECO:0007669"/>
    <property type="project" value="TreeGrafter"/>
</dbReference>